<comment type="caution">
    <text evidence="2">The sequence shown here is derived from an EMBL/GenBank/DDBJ whole genome shotgun (WGS) entry which is preliminary data.</text>
</comment>
<reference evidence="2 3" key="1">
    <citation type="journal article" date="2020" name="Nature">
        <title>Six reference-quality genomes reveal evolution of bat adaptations.</title>
        <authorList>
            <person name="Jebb D."/>
            <person name="Huang Z."/>
            <person name="Pippel M."/>
            <person name="Hughes G.M."/>
            <person name="Lavrichenko K."/>
            <person name="Devanna P."/>
            <person name="Winkler S."/>
            <person name="Jermiin L.S."/>
            <person name="Skirmuntt E.C."/>
            <person name="Katzourakis A."/>
            <person name="Burkitt-Gray L."/>
            <person name="Ray D.A."/>
            <person name="Sullivan K.A.M."/>
            <person name="Roscito J.G."/>
            <person name="Kirilenko B.M."/>
            <person name="Davalos L.M."/>
            <person name="Corthals A.P."/>
            <person name="Power M.L."/>
            <person name="Jones G."/>
            <person name="Ransome R.D."/>
            <person name="Dechmann D.K.N."/>
            <person name="Locatelli A.G."/>
            <person name="Puechmaille S.J."/>
            <person name="Fedrigo O."/>
            <person name="Jarvis E.D."/>
            <person name="Hiller M."/>
            <person name="Vernes S.C."/>
            <person name="Myers E.W."/>
            <person name="Teeling E.C."/>
        </authorList>
    </citation>
    <scope>NUCLEOTIDE SEQUENCE [LARGE SCALE GENOMIC DNA]</scope>
    <source>
        <strain evidence="2">Bat1K_MPI-CBG_1</strain>
    </source>
</reference>
<sequence length="176" mass="18113">MPSFGEVSTEEKGVFKGKNDRELCLSPSPPGGTIPRLLWSCGRRASERSLVAWFLLFTALPSLPPQGRASASAACSLCSCKETLSPCGKSLQQEIPASGEAEAAAARGLGWGCSRARSFPWGGGAGSPAMPACHLRPSLFCTAETGSWVPGASTPAGMRRPPAAWAGRCSASSEGG</sequence>
<evidence type="ECO:0000256" key="1">
    <source>
        <dbReference type="SAM" id="MobiDB-lite"/>
    </source>
</evidence>
<evidence type="ECO:0000313" key="3">
    <source>
        <dbReference type="Proteomes" id="UP000664940"/>
    </source>
</evidence>
<dbReference type="Proteomes" id="UP000664940">
    <property type="component" value="Unassembled WGS sequence"/>
</dbReference>
<dbReference type="EMBL" id="JABVXQ010000004">
    <property type="protein sequence ID" value="KAF6114429.1"/>
    <property type="molecule type" value="Genomic_DNA"/>
</dbReference>
<organism evidence="2 3">
    <name type="scientific">Phyllostomus discolor</name>
    <name type="common">pale spear-nosed bat</name>
    <dbReference type="NCBI Taxonomy" id="89673"/>
    <lineage>
        <taxon>Eukaryota</taxon>
        <taxon>Metazoa</taxon>
        <taxon>Chordata</taxon>
        <taxon>Craniata</taxon>
        <taxon>Vertebrata</taxon>
        <taxon>Euteleostomi</taxon>
        <taxon>Mammalia</taxon>
        <taxon>Eutheria</taxon>
        <taxon>Laurasiatheria</taxon>
        <taxon>Chiroptera</taxon>
        <taxon>Yangochiroptera</taxon>
        <taxon>Phyllostomidae</taxon>
        <taxon>Phyllostominae</taxon>
        <taxon>Phyllostomus</taxon>
    </lineage>
</organism>
<feature type="region of interest" description="Disordered" evidence="1">
    <location>
        <begin position="152"/>
        <end position="176"/>
    </location>
</feature>
<proteinExistence type="predicted"/>
<name>A0A834AL99_9CHIR</name>
<protein>
    <submittedName>
        <fullName evidence="2">Uncharacterized protein</fullName>
    </submittedName>
</protein>
<accession>A0A834AL99</accession>
<dbReference type="AlphaFoldDB" id="A0A834AL99"/>
<gene>
    <name evidence="2" type="ORF">HJG60_010430</name>
</gene>
<evidence type="ECO:0000313" key="2">
    <source>
        <dbReference type="EMBL" id="KAF6114429.1"/>
    </source>
</evidence>